<accession>A0AAJ0C1E2</accession>
<dbReference type="GeneID" id="85314664"/>
<protein>
    <submittedName>
        <fullName evidence="1">Uncharacterized protein</fullName>
    </submittedName>
</protein>
<evidence type="ECO:0000313" key="1">
    <source>
        <dbReference type="EMBL" id="KAK1767328.1"/>
    </source>
</evidence>
<dbReference type="AlphaFoldDB" id="A0AAJ0C1E2"/>
<name>A0AAJ0C1E2_9PEZI</name>
<dbReference type="RefSeq" id="XP_060283541.1">
    <property type="nucleotide sequence ID" value="XM_060431477.1"/>
</dbReference>
<gene>
    <name evidence="1" type="ORF">QBC33DRAFT_586453</name>
</gene>
<comment type="caution">
    <text evidence="1">The sequence shown here is derived from an EMBL/GenBank/DDBJ whole genome shotgun (WGS) entry which is preliminary data.</text>
</comment>
<evidence type="ECO:0000313" key="2">
    <source>
        <dbReference type="Proteomes" id="UP001244011"/>
    </source>
</evidence>
<reference evidence="1" key="1">
    <citation type="submission" date="2023-06" db="EMBL/GenBank/DDBJ databases">
        <title>Genome-scale phylogeny and comparative genomics of the fungal order Sordariales.</title>
        <authorList>
            <consortium name="Lawrence Berkeley National Laboratory"/>
            <person name="Hensen N."/>
            <person name="Bonometti L."/>
            <person name="Westerberg I."/>
            <person name="Brannstrom I.O."/>
            <person name="Guillou S."/>
            <person name="Cros-Aarteil S."/>
            <person name="Calhoun S."/>
            <person name="Haridas S."/>
            <person name="Kuo A."/>
            <person name="Mondo S."/>
            <person name="Pangilinan J."/>
            <person name="Riley R."/>
            <person name="Labutti K."/>
            <person name="Andreopoulos B."/>
            <person name="Lipzen A."/>
            <person name="Chen C."/>
            <person name="Yanf M."/>
            <person name="Daum C."/>
            <person name="Ng V."/>
            <person name="Clum A."/>
            <person name="Steindorff A."/>
            <person name="Ohm R."/>
            <person name="Martin F."/>
            <person name="Silar P."/>
            <person name="Natvig D."/>
            <person name="Lalanne C."/>
            <person name="Gautier V."/>
            <person name="Ament-Velasquez S.L."/>
            <person name="Kruys A."/>
            <person name="Hutchinson M.I."/>
            <person name="Powell A.J."/>
            <person name="Barry K."/>
            <person name="Miller A.N."/>
            <person name="Grigoriev I.V."/>
            <person name="Debuchy R."/>
            <person name="Gladieux P."/>
            <person name="Thoren M.H."/>
            <person name="Johannesson H."/>
        </authorList>
    </citation>
    <scope>NUCLEOTIDE SEQUENCE</scope>
    <source>
        <strain evidence="1">8032-3</strain>
    </source>
</reference>
<proteinExistence type="predicted"/>
<sequence length="275" mass="30964">MNWPSRNADWSTYLGTGGRPWAGSRYYSDAYKNRNHLGKVVSGQIYTLTSPASPDLGRFAPPLMTVNFEARRMALEFYYIMIPAKTRTNPTIYLNPTYDPKGVGLAHWVVSPTVLEKIEAHGCRWLKDWPMPDHGAMADILRSQKSIIFTHKKLPQGQLSYCENFPFDELYLNLPRATTTSDLLETDLRPGVPESLATMWMDADPLDLMDVFRSLLRHIDAHASAHAAATRAARAAGQPFIMPDPKRRRKSRKGHLGGMGLYDLSACKPRLGVFL</sequence>
<dbReference type="Proteomes" id="UP001244011">
    <property type="component" value="Unassembled WGS sequence"/>
</dbReference>
<keyword evidence="2" id="KW-1185">Reference proteome</keyword>
<organism evidence="1 2">
    <name type="scientific">Phialemonium atrogriseum</name>
    <dbReference type="NCBI Taxonomy" id="1093897"/>
    <lineage>
        <taxon>Eukaryota</taxon>
        <taxon>Fungi</taxon>
        <taxon>Dikarya</taxon>
        <taxon>Ascomycota</taxon>
        <taxon>Pezizomycotina</taxon>
        <taxon>Sordariomycetes</taxon>
        <taxon>Sordariomycetidae</taxon>
        <taxon>Cephalothecales</taxon>
        <taxon>Cephalothecaceae</taxon>
        <taxon>Phialemonium</taxon>
    </lineage>
</organism>
<dbReference type="EMBL" id="MU839008">
    <property type="protein sequence ID" value="KAK1767328.1"/>
    <property type="molecule type" value="Genomic_DNA"/>
</dbReference>